<proteinExistence type="predicted"/>
<organism evidence="1 2">
    <name type="scientific">candidate division TA06 bacterium B3_TA06</name>
    <dbReference type="NCBI Taxonomy" id="2012487"/>
    <lineage>
        <taxon>Bacteria</taxon>
        <taxon>Bacteria division TA06</taxon>
    </lineage>
</organism>
<accession>A0A532V193</accession>
<evidence type="ECO:0000313" key="1">
    <source>
        <dbReference type="EMBL" id="TKJ40938.1"/>
    </source>
</evidence>
<evidence type="ECO:0000313" key="2">
    <source>
        <dbReference type="Proteomes" id="UP000317778"/>
    </source>
</evidence>
<comment type="caution">
    <text evidence="1">The sequence shown here is derived from an EMBL/GenBank/DDBJ whole genome shotgun (WGS) entry which is preliminary data.</text>
</comment>
<protein>
    <submittedName>
        <fullName evidence="1">Uncharacterized protein</fullName>
    </submittedName>
</protein>
<name>A0A532V193_UNCT6</name>
<dbReference type="Proteomes" id="UP000317778">
    <property type="component" value="Unassembled WGS sequence"/>
</dbReference>
<gene>
    <name evidence="1" type="ORF">CEE36_08715</name>
</gene>
<sequence>MKRFKAEWIGIAIVILILFFGATVLRANEMFLIEDYEEGDTTLQVSEFDTLTMASISFTLDREAFVTVATGGFIQYDYVDNRYQEHADWVTIEVPAIYGCSWITKNEEKVPVSVGSPEISGSYIFALDPGNYEFELKMYTYHDDRLLWSSGDKFYSLIHHPRIQALVILSDTVENHVAERPPERGDPIQASLITSGPSINVPGCIEVRDITGRTVKNCVISGDRVMLSTLSRGSYFLERENGRSVKLVKM</sequence>
<dbReference type="EMBL" id="NJBO01000015">
    <property type="protein sequence ID" value="TKJ40938.1"/>
    <property type="molecule type" value="Genomic_DNA"/>
</dbReference>
<reference evidence="1 2" key="1">
    <citation type="submission" date="2017-06" db="EMBL/GenBank/DDBJ databases">
        <title>Novel microbial phyla capable of carbon fixation and sulfur reduction in deep-sea sediments.</title>
        <authorList>
            <person name="Huang J."/>
            <person name="Baker B."/>
            <person name="Wang Y."/>
        </authorList>
    </citation>
    <scope>NUCLEOTIDE SEQUENCE [LARGE SCALE GENOMIC DNA]</scope>
    <source>
        <strain evidence="1">B3_TA06</strain>
    </source>
</reference>
<dbReference type="AlphaFoldDB" id="A0A532V193"/>